<gene>
    <name evidence="2" type="ORF">ETD83_35195</name>
</gene>
<feature type="non-terminal residue" evidence="2">
    <location>
        <position position="292"/>
    </location>
</feature>
<dbReference type="CDD" id="cd00038">
    <property type="entry name" value="CAP_ED"/>
    <property type="match status" value="1"/>
</dbReference>
<comment type="caution">
    <text evidence="2">The sequence shown here is derived from an EMBL/GenBank/DDBJ whole genome shotgun (WGS) entry which is preliminary data.</text>
</comment>
<dbReference type="SMART" id="SM00100">
    <property type="entry name" value="cNMP"/>
    <property type="match status" value="1"/>
</dbReference>
<organism evidence="2 3">
    <name type="scientific">Actinomadura soli</name>
    <dbReference type="NCBI Taxonomy" id="2508997"/>
    <lineage>
        <taxon>Bacteria</taxon>
        <taxon>Bacillati</taxon>
        <taxon>Actinomycetota</taxon>
        <taxon>Actinomycetes</taxon>
        <taxon>Streptosporangiales</taxon>
        <taxon>Thermomonosporaceae</taxon>
        <taxon>Actinomadura</taxon>
    </lineage>
</organism>
<dbReference type="InterPro" id="IPR018490">
    <property type="entry name" value="cNMP-bd_dom_sf"/>
</dbReference>
<dbReference type="OrthoDB" id="181419at2"/>
<dbReference type="Pfam" id="PF00027">
    <property type="entry name" value="cNMP_binding"/>
    <property type="match status" value="1"/>
</dbReference>
<dbReference type="PANTHER" id="PTHR24567">
    <property type="entry name" value="CRP FAMILY TRANSCRIPTIONAL REGULATORY PROTEIN"/>
    <property type="match status" value="1"/>
</dbReference>
<evidence type="ECO:0000313" key="2">
    <source>
        <dbReference type="EMBL" id="TMQ90497.1"/>
    </source>
</evidence>
<dbReference type="EMBL" id="VCKW01000286">
    <property type="protein sequence ID" value="TMQ90497.1"/>
    <property type="molecule type" value="Genomic_DNA"/>
</dbReference>
<protein>
    <submittedName>
        <fullName evidence="2">Cyclic nucleotide-binding domain-containing protein</fullName>
    </submittedName>
</protein>
<dbReference type="GO" id="GO:0003700">
    <property type="term" value="F:DNA-binding transcription factor activity"/>
    <property type="evidence" value="ECO:0007669"/>
    <property type="project" value="TreeGrafter"/>
</dbReference>
<dbReference type="PANTHER" id="PTHR24567:SF74">
    <property type="entry name" value="HTH-TYPE TRANSCRIPTIONAL REGULATOR ARCR"/>
    <property type="match status" value="1"/>
</dbReference>
<keyword evidence="3" id="KW-1185">Reference proteome</keyword>
<dbReference type="InterPro" id="IPR045641">
    <property type="entry name" value="SrpI-like"/>
</dbReference>
<reference evidence="2 3" key="1">
    <citation type="submission" date="2019-05" db="EMBL/GenBank/DDBJ databases">
        <title>Draft genome sequence of Actinomadura sp. 14C53.</title>
        <authorList>
            <person name="Saricaoglu S."/>
            <person name="Isik K."/>
        </authorList>
    </citation>
    <scope>NUCLEOTIDE SEQUENCE [LARGE SCALE GENOMIC DNA]</scope>
    <source>
        <strain evidence="2 3">14C53</strain>
    </source>
</reference>
<dbReference type="InterPro" id="IPR014710">
    <property type="entry name" value="RmlC-like_jellyroll"/>
</dbReference>
<evidence type="ECO:0000313" key="3">
    <source>
        <dbReference type="Proteomes" id="UP000309174"/>
    </source>
</evidence>
<dbReference type="AlphaFoldDB" id="A0A5C4J1C7"/>
<proteinExistence type="predicted"/>
<accession>A0A5C4J1C7</accession>
<dbReference type="InterPro" id="IPR049817">
    <property type="entry name" value="Encap_f2b"/>
</dbReference>
<dbReference type="InterPro" id="IPR050397">
    <property type="entry name" value="Env_Response_Regulators"/>
</dbReference>
<sequence>MQGITSRWLLKLLPWVQAAGGTYRVNRRLTYTLGDGRVTFVTTGADVRVIPRELGELAPLRGFDDDLTLDAIAGRFTQQEYEPGDVIVERGRPVDRVILVAHGKLQQIGAGQFDADAVHGTLANGDFFGEQALVGTSEGDEPAVWEYTVKAVTACTILSMSESDFQETLGQSTSLQAHLDEYRASPSRPHNDHGEAAIDLASGHEGEPSLPGTFVDYEGSPREYELSVAQTVLRVHTRVADLYNEPMDQVEQQLRLTVEALRERQENELINNREFGLLHNSDLSQRIHTRTG</sequence>
<dbReference type="Proteomes" id="UP000309174">
    <property type="component" value="Unassembled WGS sequence"/>
</dbReference>
<dbReference type="GO" id="GO:0005829">
    <property type="term" value="C:cytosol"/>
    <property type="evidence" value="ECO:0007669"/>
    <property type="project" value="TreeGrafter"/>
</dbReference>
<evidence type="ECO:0000259" key="1">
    <source>
        <dbReference type="PROSITE" id="PS50042"/>
    </source>
</evidence>
<name>A0A5C4J1C7_9ACTN</name>
<dbReference type="PROSITE" id="PS50042">
    <property type="entry name" value="CNMP_BINDING_3"/>
    <property type="match status" value="1"/>
</dbReference>
<dbReference type="SUPFAM" id="SSF51206">
    <property type="entry name" value="cAMP-binding domain-like"/>
    <property type="match status" value="1"/>
</dbReference>
<dbReference type="NCBIfam" id="NF041163">
    <property type="entry name" value="encap_f2b"/>
    <property type="match status" value="1"/>
</dbReference>
<dbReference type="Gene3D" id="2.60.120.10">
    <property type="entry name" value="Jelly Rolls"/>
    <property type="match status" value="1"/>
</dbReference>
<dbReference type="InterPro" id="IPR000595">
    <property type="entry name" value="cNMP-bd_dom"/>
</dbReference>
<dbReference type="Pfam" id="PF19307">
    <property type="entry name" value="SrpI-like"/>
    <property type="match status" value="1"/>
</dbReference>
<feature type="domain" description="Cyclic nucleotide-binding" evidence="1">
    <location>
        <begin position="81"/>
        <end position="176"/>
    </location>
</feature>